<evidence type="ECO:0000313" key="2">
    <source>
        <dbReference type="RefSeq" id="XP_022100334.1"/>
    </source>
</evidence>
<sequence>MIARFPNFPIYLWRDTITNCRNHILKTLKVFRFEDAFIKIYPKGKGICPSDLILTYAYYFEHDRYSWHIDVEKKSLAKYNQRRVPAGFEIRRNETEPGFLQVTTHKSYIFMFRGFCIAKRYVGTLPANCKMYENTTNFQHFNAIHDHLKTWCAPGRGRAKCAQLIESHYQNFARYYRSGMMDLDLQRVYAVEEAAKRENISCPTVFRF</sequence>
<organism evidence="1 2">
    <name type="scientific">Acanthaster planci</name>
    <name type="common">Crown-of-thorns starfish</name>
    <dbReference type="NCBI Taxonomy" id="133434"/>
    <lineage>
        <taxon>Eukaryota</taxon>
        <taxon>Metazoa</taxon>
        <taxon>Echinodermata</taxon>
        <taxon>Eleutherozoa</taxon>
        <taxon>Asterozoa</taxon>
        <taxon>Asteroidea</taxon>
        <taxon>Valvatacea</taxon>
        <taxon>Valvatida</taxon>
        <taxon>Acanthasteridae</taxon>
        <taxon>Acanthaster</taxon>
    </lineage>
</organism>
<name>A0A8B7Z3W7_ACAPL</name>
<evidence type="ECO:0000313" key="1">
    <source>
        <dbReference type="Proteomes" id="UP000694845"/>
    </source>
</evidence>
<dbReference type="AlphaFoldDB" id="A0A8B7Z3W7"/>
<dbReference type="KEGG" id="aplc:110984436"/>
<keyword evidence="1" id="KW-1185">Reference proteome</keyword>
<reference evidence="2" key="1">
    <citation type="submission" date="2025-08" db="UniProtKB">
        <authorList>
            <consortium name="RefSeq"/>
        </authorList>
    </citation>
    <scope>IDENTIFICATION</scope>
</reference>
<gene>
    <name evidence="2" type="primary">LOC110984436</name>
</gene>
<proteinExistence type="predicted"/>
<dbReference type="GeneID" id="110984436"/>
<protein>
    <submittedName>
        <fullName evidence="2">Uncharacterized protein LOC110984436</fullName>
    </submittedName>
</protein>
<accession>A0A8B7Z3W7</accession>
<dbReference type="OrthoDB" id="5952652at2759"/>
<dbReference type="RefSeq" id="XP_022100334.1">
    <property type="nucleotide sequence ID" value="XM_022244642.1"/>
</dbReference>
<dbReference type="Proteomes" id="UP000694845">
    <property type="component" value="Unplaced"/>
</dbReference>